<feature type="domain" description="Flavodoxin-like" evidence="4">
    <location>
        <begin position="6"/>
        <end position="150"/>
    </location>
</feature>
<evidence type="ECO:0000313" key="7">
    <source>
        <dbReference type="Proteomes" id="UP000631576"/>
    </source>
</evidence>
<dbReference type="Gene3D" id="3.40.50.360">
    <property type="match status" value="1"/>
</dbReference>
<keyword evidence="3" id="KW-0411">Iron-sulfur</keyword>
<dbReference type="InterPro" id="IPR008254">
    <property type="entry name" value="Flavodoxin/NO_synth"/>
</dbReference>
<dbReference type="RefSeq" id="WP_186865235.1">
    <property type="nucleotide sequence ID" value="NZ_JACOPE010000001.1"/>
</dbReference>
<feature type="domain" description="4Fe-4S ferredoxin-type" evidence="5">
    <location>
        <begin position="180"/>
        <end position="209"/>
    </location>
</feature>
<keyword evidence="7" id="KW-1185">Reference proteome</keyword>
<evidence type="ECO:0000256" key="3">
    <source>
        <dbReference type="ARBA" id="ARBA00023014"/>
    </source>
</evidence>
<dbReference type="SUPFAM" id="SSF52218">
    <property type="entry name" value="Flavoproteins"/>
    <property type="match status" value="1"/>
</dbReference>
<evidence type="ECO:0000313" key="6">
    <source>
        <dbReference type="EMBL" id="MBC5684002.1"/>
    </source>
</evidence>
<dbReference type="InterPro" id="IPR017900">
    <property type="entry name" value="4Fe4S_Fe_S_CS"/>
</dbReference>
<evidence type="ECO:0000256" key="1">
    <source>
        <dbReference type="ARBA" id="ARBA00022723"/>
    </source>
</evidence>
<gene>
    <name evidence="6" type="ORF">H8S40_10610</name>
</gene>
<comment type="caution">
    <text evidence="6">The sequence shown here is derived from an EMBL/GenBank/DDBJ whole genome shotgun (WGS) entry which is preliminary data.</text>
</comment>
<organism evidence="6 7">
    <name type="scientific">Ruminococcus hominis</name>
    <dbReference type="NCBI Taxonomy" id="2763065"/>
    <lineage>
        <taxon>Bacteria</taxon>
        <taxon>Bacillati</taxon>
        <taxon>Bacillota</taxon>
        <taxon>Clostridia</taxon>
        <taxon>Eubacteriales</taxon>
        <taxon>Oscillospiraceae</taxon>
        <taxon>Ruminococcus</taxon>
    </lineage>
</organism>
<dbReference type="InterPro" id="IPR017896">
    <property type="entry name" value="4Fe4S_Fe-S-bd"/>
</dbReference>
<dbReference type="PANTHER" id="PTHR43122:SF1">
    <property type="entry name" value="IRON-SULFUR-BINDING PROTEIN"/>
    <property type="match status" value="1"/>
</dbReference>
<accession>A0ABR7G984</accession>
<reference evidence="6 7" key="1">
    <citation type="submission" date="2020-08" db="EMBL/GenBank/DDBJ databases">
        <title>Genome public.</title>
        <authorList>
            <person name="Liu C."/>
            <person name="Sun Q."/>
        </authorList>
    </citation>
    <scope>NUCLEOTIDE SEQUENCE [LARGE SCALE GENOMIC DNA]</scope>
    <source>
        <strain evidence="6 7">NSJ-13</strain>
    </source>
</reference>
<dbReference type="PROSITE" id="PS51379">
    <property type="entry name" value="4FE4S_FER_2"/>
    <property type="match status" value="2"/>
</dbReference>
<protein>
    <submittedName>
        <fullName evidence="6">4Fe-4S binding protein</fullName>
    </submittedName>
</protein>
<dbReference type="Proteomes" id="UP000631576">
    <property type="component" value="Unassembled WGS sequence"/>
</dbReference>
<dbReference type="SUPFAM" id="SSF54862">
    <property type="entry name" value="4Fe-4S ferredoxins"/>
    <property type="match status" value="1"/>
</dbReference>
<sequence length="260" mass="29141">MKMNELGLVYFSPTGTTRKVIMETARNIDLKSVSYDLSIHKEKKPNLHFKCNDFVLFGIPVYGGRVPATFLEYFETLKGDNTPAALIATYGCREYEDALLELKNEVESRGFKVIGAGAFPVQHSIVRQIGMSRPNKADLKVIADFGIQLNRKLRNAVDFNNVDIQVPGNNPYKKYGTIPLVPKTDVNLCIECKACAKSCPSGAISMENPKKTDKKKCISCMKCVYSCRKKARYVSNMKLNIAQKKLTKVCKSDKTAEIFM</sequence>
<dbReference type="InterPro" id="IPR029039">
    <property type="entry name" value="Flavoprotein-like_sf"/>
</dbReference>
<keyword evidence="1" id="KW-0479">Metal-binding</keyword>
<proteinExistence type="predicted"/>
<feature type="domain" description="4Fe-4S ferredoxin-type" evidence="5">
    <location>
        <begin position="213"/>
        <end position="237"/>
    </location>
</feature>
<name>A0ABR7G984_9FIRM</name>
<dbReference type="EMBL" id="JACOPE010000001">
    <property type="protein sequence ID" value="MBC5684002.1"/>
    <property type="molecule type" value="Genomic_DNA"/>
</dbReference>
<dbReference type="Pfam" id="PF13237">
    <property type="entry name" value="Fer4_10"/>
    <property type="match status" value="1"/>
</dbReference>
<dbReference type="PROSITE" id="PS00198">
    <property type="entry name" value="4FE4S_FER_1"/>
    <property type="match status" value="1"/>
</dbReference>
<dbReference type="Gene3D" id="3.30.70.20">
    <property type="match status" value="1"/>
</dbReference>
<evidence type="ECO:0000259" key="4">
    <source>
        <dbReference type="PROSITE" id="PS50902"/>
    </source>
</evidence>
<dbReference type="PROSITE" id="PS50902">
    <property type="entry name" value="FLAVODOXIN_LIKE"/>
    <property type="match status" value="1"/>
</dbReference>
<keyword evidence="2" id="KW-0408">Iron</keyword>
<evidence type="ECO:0000256" key="2">
    <source>
        <dbReference type="ARBA" id="ARBA00023004"/>
    </source>
</evidence>
<dbReference type="PANTHER" id="PTHR43122">
    <property type="entry name" value="FERREDOXIN SUBUNIT OF PYRUVATE:FLAVODOXIN OXIDOREDUCTASE-RELATED"/>
    <property type="match status" value="1"/>
</dbReference>
<evidence type="ECO:0000259" key="5">
    <source>
        <dbReference type="PROSITE" id="PS51379"/>
    </source>
</evidence>